<dbReference type="Proteomes" id="UP000016935">
    <property type="component" value="Unassembled WGS sequence"/>
</dbReference>
<keyword evidence="2" id="KW-1133">Transmembrane helix</keyword>
<dbReference type="OrthoDB" id="3783802at2759"/>
<feature type="compositionally biased region" description="Low complexity" evidence="1">
    <location>
        <begin position="183"/>
        <end position="199"/>
    </location>
</feature>
<dbReference type="GeneID" id="19399509"/>
<evidence type="ECO:0000256" key="1">
    <source>
        <dbReference type="SAM" id="MobiDB-lite"/>
    </source>
</evidence>
<dbReference type="eggNOG" id="ENOG502RW8K">
    <property type="taxonomic scope" value="Eukaryota"/>
</dbReference>
<dbReference type="AlphaFoldDB" id="R0JLB3"/>
<feature type="compositionally biased region" description="Low complexity" evidence="1">
    <location>
        <begin position="130"/>
        <end position="144"/>
    </location>
</feature>
<evidence type="ECO:0000256" key="2">
    <source>
        <dbReference type="SAM" id="Phobius"/>
    </source>
</evidence>
<name>R0JLB3_EXST2</name>
<dbReference type="EMBL" id="KB908855">
    <property type="protein sequence ID" value="EOA82048.1"/>
    <property type="molecule type" value="Genomic_DNA"/>
</dbReference>
<feature type="compositionally biased region" description="Polar residues" evidence="1">
    <location>
        <begin position="162"/>
        <end position="172"/>
    </location>
</feature>
<keyword evidence="4" id="KW-1185">Reference proteome</keyword>
<sequence length="224" mass="24836">MAPIPPDTNMNLNGELKDKHRPYWTKVNIALTAVFAILFLALFLGALSFCLYHRYQKKKQLNKRKSDSAGLLANEDKTSMFSSNRASSVTLYVDSDADARNKRSSTDTMHLVPLQVTPPVEEIRDPIGENNNSNSSNNNNSNNNLVLNTTSSGSGVSSISGQTNTTHLSPISRTAEHFDTDSIRPSGRPRSISTTSGRSRYYERMSIDTDMPSVPKIVHTSWQQ</sequence>
<proteinExistence type="predicted"/>
<organism evidence="3 4">
    <name type="scientific">Exserohilum turcicum (strain 28A)</name>
    <name type="common">Northern leaf blight fungus</name>
    <name type="synonym">Setosphaeria turcica</name>
    <dbReference type="NCBI Taxonomy" id="671987"/>
    <lineage>
        <taxon>Eukaryota</taxon>
        <taxon>Fungi</taxon>
        <taxon>Dikarya</taxon>
        <taxon>Ascomycota</taxon>
        <taxon>Pezizomycotina</taxon>
        <taxon>Dothideomycetes</taxon>
        <taxon>Pleosporomycetidae</taxon>
        <taxon>Pleosporales</taxon>
        <taxon>Pleosporineae</taxon>
        <taxon>Pleosporaceae</taxon>
        <taxon>Exserohilum</taxon>
    </lineage>
</organism>
<feature type="region of interest" description="Disordered" evidence="1">
    <location>
        <begin position="99"/>
        <end position="206"/>
    </location>
</feature>
<keyword evidence="2" id="KW-0472">Membrane</keyword>
<protein>
    <submittedName>
        <fullName evidence="3">Uncharacterized protein</fullName>
    </submittedName>
</protein>
<evidence type="ECO:0000313" key="4">
    <source>
        <dbReference type="Proteomes" id="UP000016935"/>
    </source>
</evidence>
<reference evidence="3 4" key="1">
    <citation type="journal article" date="2012" name="PLoS Pathog.">
        <title>Diverse lifestyles and strategies of plant pathogenesis encoded in the genomes of eighteen Dothideomycetes fungi.</title>
        <authorList>
            <person name="Ohm R.A."/>
            <person name="Feau N."/>
            <person name="Henrissat B."/>
            <person name="Schoch C.L."/>
            <person name="Horwitz B.A."/>
            <person name="Barry K.W."/>
            <person name="Condon B.J."/>
            <person name="Copeland A.C."/>
            <person name="Dhillon B."/>
            <person name="Glaser F."/>
            <person name="Hesse C.N."/>
            <person name="Kosti I."/>
            <person name="LaButti K."/>
            <person name="Lindquist E.A."/>
            <person name="Lucas S."/>
            <person name="Salamov A.A."/>
            <person name="Bradshaw R.E."/>
            <person name="Ciuffetti L."/>
            <person name="Hamelin R.C."/>
            <person name="Kema G.H.J."/>
            <person name="Lawrence C."/>
            <person name="Scott J.A."/>
            <person name="Spatafora J.W."/>
            <person name="Turgeon B.G."/>
            <person name="de Wit P.J.G.M."/>
            <person name="Zhong S."/>
            <person name="Goodwin S.B."/>
            <person name="Grigoriev I.V."/>
        </authorList>
    </citation>
    <scope>NUCLEOTIDE SEQUENCE [LARGE SCALE GENOMIC DNA]</scope>
    <source>
        <strain evidence="4">28A</strain>
    </source>
</reference>
<accession>R0JLB3</accession>
<dbReference type="HOGENOM" id="CLU_1239936_0_0_1"/>
<feature type="compositionally biased region" description="Low complexity" evidence="1">
    <location>
        <begin position="151"/>
        <end position="161"/>
    </location>
</feature>
<reference evidence="3 4" key="2">
    <citation type="journal article" date="2013" name="PLoS Genet.">
        <title>Comparative genome structure, secondary metabolite, and effector coding capacity across Cochliobolus pathogens.</title>
        <authorList>
            <person name="Condon B.J."/>
            <person name="Leng Y."/>
            <person name="Wu D."/>
            <person name="Bushley K.E."/>
            <person name="Ohm R.A."/>
            <person name="Otillar R."/>
            <person name="Martin J."/>
            <person name="Schackwitz W."/>
            <person name="Grimwood J."/>
            <person name="MohdZainudin N."/>
            <person name="Xue C."/>
            <person name="Wang R."/>
            <person name="Manning V.A."/>
            <person name="Dhillon B."/>
            <person name="Tu Z.J."/>
            <person name="Steffenson B.J."/>
            <person name="Salamov A."/>
            <person name="Sun H."/>
            <person name="Lowry S."/>
            <person name="LaButti K."/>
            <person name="Han J."/>
            <person name="Copeland A."/>
            <person name="Lindquist E."/>
            <person name="Barry K."/>
            <person name="Schmutz J."/>
            <person name="Baker S.E."/>
            <person name="Ciuffetti L.M."/>
            <person name="Grigoriev I.V."/>
            <person name="Zhong S."/>
            <person name="Turgeon B.G."/>
        </authorList>
    </citation>
    <scope>NUCLEOTIDE SEQUENCE [LARGE SCALE GENOMIC DNA]</scope>
    <source>
        <strain evidence="4">28A</strain>
    </source>
</reference>
<dbReference type="RefSeq" id="XP_008030380.1">
    <property type="nucleotide sequence ID" value="XM_008032189.1"/>
</dbReference>
<keyword evidence="2" id="KW-0812">Transmembrane</keyword>
<evidence type="ECO:0000313" key="3">
    <source>
        <dbReference type="EMBL" id="EOA82048.1"/>
    </source>
</evidence>
<gene>
    <name evidence="3" type="ORF">SETTUDRAFT_165546</name>
</gene>
<feature type="transmembrane region" description="Helical" evidence="2">
    <location>
        <begin position="29"/>
        <end position="55"/>
    </location>
</feature>